<dbReference type="PANTHER" id="PTHR30294:SF29">
    <property type="entry name" value="MULTIDRUG ABC TRANSPORTER PERMEASE YBHS-RELATED"/>
    <property type="match status" value="1"/>
</dbReference>
<gene>
    <name evidence="8" type="ORF">ENW83_01690</name>
</gene>
<protein>
    <submittedName>
        <fullName evidence="8">ABC transporter permease</fullName>
    </submittedName>
</protein>
<dbReference type="EMBL" id="DTLS01000047">
    <property type="protein sequence ID" value="HGZ59905.1"/>
    <property type="molecule type" value="Genomic_DNA"/>
</dbReference>
<dbReference type="GO" id="GO:0005886">
    <property type="term" value="C:plasma membrane"/>
    <property type="evidence" value="ECO:0007669"/>
    <property type="project" value="UniProtKB-SubCell"/>
</dbReference>
<feature type="transmembrane region" description="Helical" evidence="6">
    <location>
        <begin position="250"/>
        <end position="272"/>
    </location>
</feature>
<sequence>MSNSLLSLISKETKEMLRDPRIFILMIVAPILIFILLGTVMGYATEKTVEATASGLKIAVIDEDGGEASKALIQFLRSFPNSTVDVFTSYTDPKALLLHGSYDAALVIQPNFTSNILFGREAQISSYEMVRDLSISAGAKLSSLPSMIGAFQQQILLGLIAKAYPQFNITSLSHMISLNETAILGGREYSMSTVNSLLTGSILLVLAPIMVFSIGTSLAASSMGIEKEEKTLEILLTLPIKRSHVLLSKVVGAFILSLAGMVGMMIGLFYYLNSIISRTGTGGLEISETLSMLTPATIIEVGFGLLLSLLFLLAASILLSTLANNVREAQAMASYAWIPIMIPYILLMYIDFSQLGTVGALAVSLIPASTPLIAIKASLQGWSLPILVSFVSNLLYFGIILYAGARWFEGERILSARLSRKIGPVMRSKKGK</sequence>
<feature type="transmembrane region" description="Helical" evidence="6">
    <location>
        <begin position="292"/>
        <end position="319"/>
    </location>
</feature>
<evidence type="ECO:0000256" key="3">
    <source>
        <dbReference type="ARBA" id="ARBA00022692"/>
    </source>
</evidence>
<dbReference type="Gene3D" id="3.40.1710.10">
    <property type="entry name" value="abc type-2 transporter like domain"/>
    <property type="match status" value="1"/>
</dbReference>
<keyword evidence="2" id="KW-1003">Cell membrane</keyword>
<reference evidence="8" key="1">
    <citation type="journal article" date="2020" name="mSystems">
        <title>Genome- and Community-Level Interaction Insights into Carbon Utilization and Element Cycling Functions of Hydrothermarchaeota in Hydrothermal Sediment.</title>
        <authorList>
            <person name="Zhou Z."/>
            <person name="Liu Y."/>
            <person name="Xu W."/>
            <person name="Pan J."/>
            <person name="Luo Z.H."/>
            <person name="Li M."/>
        </authorList>
    </citation>
    <scope>NUCLEOTIDE SEQUENCE [LARGE SCALE GENOMIC DNA]</scope>
    <source>
        <strain evidence="8">SpSt-885</strain>
    </source>
</reference>
<organism evidence="8">
    <name type="scientific">Fervidicoccus fontis</name>
    <dbReference type="NCBI Taxonomy" id="683846"/>
    <lineage>
        <taxon>Archaea</taxon>
        <taxon>Thermoproteota</taxon>
        <taxon>Thermoprotei</taxon>
        <taxon>Fervidicoccales</taxon>
        <taxon>Fervidicoccaceae</taxon>
        <taxon>Fervidicoccus</taxon>
    </lineage>
</organism>
<comment type="subcellular location">
    <subcellularLocation>
        <location evidence="1">Cell membrane</location>
        <topology evidence="1">Multi-pass membrane protein</topology>
    </subcellularLocation>
</comment>
<dbReference type="Pfam" id="PF12698">
    <property type="entry name" value="ABC2_membrane_3"/>
    <property type="match status" value="1"/>
</dbReference>
<feature type="domain" description="ABC-2 type transporter transmembrane" evidence="7">
    <location>
        <begin position="22"/>
        <end position="397"/>
    </location>
</feature>
<evidence type="ECO:0000256" key="5">
    <source>
        <dbReference type="ARBA" id="ARBA00023136"/>
    </source>
</evidence>
<evidence type="ECO:0000313" key="8">
    <source>
        <dbReference type="EMBL" id="HGZ59905.1"/>
    </source>
</evidence>
<feature type="transmembrane region" description="Helical" evidence="6">
    <location>
        <begin position="197"/>
        <end position="220"/>
    </location>
</feature>
<feature type="transmembrane region" description="Helical" evidence="6">
    <location>
        <begin position="382"/>
        <end position="405"/>
    </location>
</feature>
<dbReference type="AlphaFoldDB" id="A0A7J3SKW1"/>
<keyword evidence="3 6" id="KW-0812">Transmembrane</keyword>
<feature type="transmembrane region" description="Helical" evidence="6">
    <location>
        <begin position="21"/>
        <end position="44"/>
    </location>
</feature>
<keyword evidence="5 6" id="KW-0472">Membrane</keyword>
<evidence type="ECO:0000256" key="1">
    <source>
        <dbReference type="ARBA" id="ARBA00004651"/>
    </source>
</evidence>
<keyword evidence="4 6" id="KW-1133">Transmembrane helix</keyword>
<accession>A0A7J3SKW1</accession>
<evidence type="ECO:0000256" key="4">
    <source>
        <dbReference type="ARBA" id="ARBA00022989"/>
    </source>
</evidence>
<evidence type="ECO:0000256" key="2">
    <source>
        <dbReference type="ARBA" id="ARBA00022475"/>
    </source>
</evidence>
<name>A0A7J3SKW1_9CREN</name>
<dbReference type="PANTHER" id="PTHR30294">
    <property type="entry name" value="MEMBRANE COMPONENT OF ABC TRANSPORTER YHHJ-RELATED"/>
    <property type="match status" value="1"/>
</dbReference>
<feature type="transmembrane region" description="Helical" evidence="6">
    <location>
        <begin position="356"/>
        <end position="375"/>
    </location>
</feature>
<proteinExistence type="predicted"/>
<feature type="transmembrane region" description="Helical" evidence="6">
    <location>
        <begin position="331"/>
        <end position="350"/>
    </location>
</feature>
<dbReference type="GO" id="GO:0140359">
    <property type="term" value="F:ABC-type transporter activity"/>
    <property type="evidence" value="ECO:0007669"/>
    <property type="project" value="InterPro"/>
</dbReference>
<dbReference type="InterPro" id="IPR051449">
    <property type="entry name" value="ABC-2_transporter_component"/>
</dbReference>
<dbReference type="InterPro" id="IPR013525">
    <property type="entry name" value="ABC2_TM"/>
</dbReference>
<evidence type="ECO:0000256" key="6">
    <source>
        <dbReference type="SAM" id="Phobius"/>
    </source>
</evidence>
<evidence type="ECO:0000259" key="7">
    <source>
        <dbReference type="Pfam" id="PF12698"/>
    </source>
</evidence>
<comment type="caution">
    <text evidence="8">The sequence shown here is derived from an EMBL/GenBank/DDBJ whole genome shotgun (WGS) entry which is preliminary data.</text>
</comment>